<keyword evidence="1" id="KW-1185">Reference proteome</keyword>
<protein>
    <submittedName>
        <fullName evidence="2">Uncharacterized protein</fullName>
    </submittedName>
</protein>
<sequence>MGKIVQYLKETFEDIVMNRFSPDLAWSFLVFMVISEQVIRVMCLLQLATKRQHIPTSCPHTVEQRYRKGALLRQCQQLSRGAKFDPYEKSALYMDEAYADESVRCRTTAFLSANL</sequence>
<proteinExistence type="predicted"/>
<dbReference type="Proteomes" id="UP000036681">
    <property type="component" value="Unplaced"/>
</dbReference>
<organism evidence="1 2">
    <name type="scientific">Ascaris lumbricoides</name>
    <name type="common">Giant roundworm</name>
    <dbReference type="NCBI Taxonomy" id="6252"/>
    <lineage>
        <taxon>Eukaryota</taxon>
        <taxon>Metazoa</taxon>
        <taxon>Ecdysozoa</taxon>
        <taxon>Nematoda</taxon>
        <taxon>Chromadorea</taxon>
        <taxon>Rhabditida</taxon>
        <taxon>Spirurina</taxon>
        <taxon>Ascaridomorpha</taxon>
        <taxon>Ascaridoidea</taxon>
        <taxon>Ascarididae</taxon>
        <taxon>Ascaris</taxon>
    </lineage>
</organism>
<reference evidence="2" key="1">
    <citation type="submission" date="2023-03" db="UniProtKB">
        <authorList>
            <consortium name="WormBaseParasite"/>
        </authorList>
    </citation>
    <scope>IDENTIFICATION</scope>
</reference>
<dbReference type="AlphaFoldDB" id="A0A9J2PNL5"/>
<name>A0A9J2PNL5_ASCLU</name>
<evidence type="ECO:0000313" key="2">
    <source>
        <dbReference type="WBParaSite" id="ALUE_0001092901-mRNA-1"/>
    </source>
</evidence>
<evidence type="ECO:0000313" key="1">
    <source>
        <dbReference type="Proteomes" id="UP000036681"/>
    </source>
</evidence>
<accession>A0A9J2PNL5</accession>
<dbReference type="WBParaSite" id="ALUE_0001092901-mRNA-1">
    <property type="protein sequence ID" value="ALUE_0001092901-mRNA-1"/>
    <property type="gene ID" value="ALUE_0001092901"/>
</dbReference>